<protein>
    <recommendedName>
        <fullName evidence="4">Sel1 repeat family protein</fullName>
    </recommendedName>
</protein>
<dbReference type="InterPro" id="IPR011990">
    <property type="entry name" value="TPR-like_helical_dom_sf"/>
</dbReference>
<keyword evidence="1" id="KW-0732">Signal</keyword>
<evidence type="ECO:0000313" key="3">
    <source>
        <dbReference type="Proteomes" id="UP001228403"/>
    </source>
</evidence>
<dbReference type="Gene3D" id="1.25.40.10">
    <property type="entry name" value="Tetratricopeptide repeat domain"/>
    <property type="match status" value="1"/>
</dbReference>
<proteinExistence type="predicted"/>
<evidence type="ECO:0008006" key="4">
    <source>
        <dbReference type="Google" id="ProtNLM"/>
    </source>
</evidence>
<keyword evidence="3" id="KW-1185">Reference proteome</keyword>
<feature type="signal peptide" evidence="1">
    <location>
        <begin position="1"/>
        <end position="21"/>
    </location>
</feature>
<name>A0ABT7U8C9_9BACE</name>
<feature type="chain" id="PRO_5047020692" description="Sel1 repeat family protein" evidence="1">
    <location>
        <begin position="22"/>
        <end position="278"/>
    </location>
</feature>
<dbReference type="Proteomes" id="UP001228403">
    <property type="component" value="Unassembled WGS sequence"/>
</dbReference>
<comment type="caution">
    <text evidence="2">The sequence shown here is derived from an EMBL/GenBank/DDBJ whole genome shotgun (WGS) entry which is preliminary data.</text>
</comment>
<reference evidence="2 3" key="1">
    <citation type="submission" date="2023-06" db="EMBL/GenBank/DDBJ databases">
        <authorList>
            <person name="Zeman M."/>
            <person name="Kubasova T."/>
            <person name="Jahodarova E."/>
            <person name="Nykrynova M."/>
            <person name="Rychlik I."/>
        </authorList>
    </citation>
    <scope>NUCLEOTIDE SEQUENCE [LARGE SCALE GENOMIC DNA]</scope>
    <source>
        <strain evidence="2 3">ET4</strain>
    </source>
</reference>
<evidence type="ECO:0000256" key="1">
    <source>
        <dbReference type="SAM" id="SignalP"/>
    </source>
</evidence>
<gene>
    <name evidence="2" type="ORF">QUW02_12725</name>
</gene>
<accession>A0ABT7U8C9</accession>
<evidence type="ECO:0000313" key="2">
    <source>
        <dbReference type="EMBL" id="MDM8146771.1"/>
    </source>
</evidence>
<sequence>MRKILMLLCCAFMLFHGISCESIVEIQNSDISQGAVNPSCRVAQFVQQARMGQVEAYDSLALCYRDGIGVRKSYANMMILYLLTGQIKGNDIKDMIKAVSRDQSFPLLIDVLDYSRIENVPQEAVAKLRSVSPADALLFDAVYALECENDTAKSERLFVEAATQGSDLAPVLQVIMYKHLKWQEKHEQSLRTYAEKYPVMYVKLGDICMQKNNEEHWMKAVEYYNLADQCGMLTPRGARSLSTAYRLLEKAGRVKCDPKEMERLEMLGNLVTSVKHGK</sequence>
<dbReference type="EMBL" id="JAUDCF010000049">
    <property type="protein sequence ID" value="MDM8146771.1"/>
    <property type="molecule type" value="Genomic_DNA"/>
</dbReference>
<reference evidence="3" key="2">
    <citation type="submission" date="2023-07" db="EMBL/GenBank/DDBJ databases">
        <title>Identification and characterization of horizontal gene transfer across gut microbiota members of farm animals based on homology search.</title>
        <authorList>
            <person name="Schwarzerova J."/>
            <person name="Nykrynova M."/>
            <person name="Jureckova K."/>
            <person name="Cejkova D."/>
            <person name="Rychlik I."/>
        </authorList>
    </citation>
    <scope>NUCLEOTIDE SEQUENCE [LARGE SCALE GENOMIC DNA]</scope>
    <source>
        <strain evidence="3">ET4</strain>
    </source>
</reference>
<organism evidence="2 3">
    <name type="scientific">Bacteroides eggerthii</name>
    <dbReference type="NCBI Taxonomy" id="28111"/>
    <lineage>
        <taxon>Bacteria</taxon>
        <taxon>Pseudomonadati</taxon>
        <taxon>Bacteroidota</taxon>
        <taxon>Bacteroidia</taxon>
        <taxon>Bacteroidales</taxon>
        <taxon>Bacteroidaceae</taxon>
        <taxon>Bacteroides</taxon>
    </lineage>
</organism>